<reference evidence="1" key="1">
    <citation type="submission" date="2021-03" db="EMBL/GenBank/DDBJ databases">
        <authorList>
            <consortium name="DOE Joint Genome Institute"/>
            <person name="Ahrendt S."/>
            <person name="Looney B.P."/>
            <person name="Miyauchi S."/>
            <person name="Morin E."/>
            <person name="Drula E."/>
            <person name="Courty P.E."/>
            <person name="Chicoki N."/>
            <person name="Fauchery L."/>
            <person name="Kohler A."/>
            <person name="Kuo A."/>
            <person name="Labutti K."/>
            <person name="Pangilinan J."/>
            <person name="Lipzen A."/>
            <person name="Riley R."/>
            <person name="Andreopoulos W."/>
            <person name="He G."/>
            <person name="Johnson J."/>
            <person name="Barry K.W."/>
            <person name="Grigoriev I.V."/>
            <person name="Nagy L."/>
            <person name="Hibbett D."/>
            <person name="Henrissat B."/>
            <person name="Matheny P.B."/>
            <person name="Labbe J."/>
            <person name="Martin F."/>
        </authorList>
    </citation>
    <scope>NUCLEOTIDE SEQUENCE</scope>
    <source>
        <strain evidence="1">HHB10654</strain>
    </source>
</reference>
<reference evidence="1" key="2">
    <citation type="journal article" date="2022" name="New Phytol.">
        <title>Evolutionary transition to the ectomycorrhizal habit in the genomes of a hyperdiverse lineage of mushroom-forming fungi.</title>
        <authorList>
            <person name="Looney B."/>
            <person name="Miyauchi S."/>
            <person name="Morin E."/>
            <person name="Drula E."/>
            <person name="Courty P.E."/>
            <person name="Kohler A."/>
            <person name="Kuo A."/>
            <person name="LaButti K."/>
            <person name="Pangilinan J."/>
            <person name="Lipzen A."/>
            <person name="Riley R."/>
            <person name="Andreopoulos W."/>
            <person name="He G."/>
            <person name="Johnson J."/>
            <person name="Nolan M."/>
            <person name="Tritt A."/>
            <person name="Barry K.W."/>
            <person name="Grigoriev I.V."/>
            <person name="Nagy L.G."/>
            <person name="Hibbett D."/>
            <person name="Henrissat B."/>
            <person name="Matheny P.B."/>
            <person name="Labbe J."/>
            <person name="Martin F.M."/>
        </authorList>
    </citation>
    <scope>NUCLEOTIDE SEQUENCE</scope>
    <source>
        <strain evidence="1">HHB10654</strain>
    </source>
</reference>
<sequence>MPMTSQLTINTSFEGRRAPRMNRENQFVNKHGRKHHNYKPEKAPYPMSYDRDIMDRDAIHHHMWKSLLDRPTMMTTPTYPPEKVLDLGCGVGMWTIDAARAWPNSEFVGFDLVNVQVPVEYMDPSLARRITWEHGNFLSTKLPFEDDTFDHVHIVNIARGVPEHKWSSLFEEIHRVMQPDGFIEIIEEDIIFPILPRWFTEPLHAKVSAAKATPGSPTGTAELPSPPLTPADKTPHEHALLELLFDSIYENRFINMRPTAVVPGYFTPFFSRCLSAPPLNFTMPFLAPLPPLPEVVRPSTQFFGDLDSTVSNIPDVPSYPNTRPSSTYIDNTDAHSYSSLSPSSPDDSTISKYLSLASDDGSIADTDTVATSIAHDSLPSKSRIRAPSSSTASSTLPAMSWAATSDEATTMDSTFSAQSFIPVQAIQKLGDRTRAMNLYHAFLGVLGCREAMWEELKLLQRSKKRELLVQMGWDASIVEDLIARSKFDELFERFQSDIYARIALWYSLSELGYPLPKREPLLKSELLEEERRRKAILDARASAPDDDFDAPSRVIRVFIGFKESERDCSDGTFGDE</sequence>
<protein>
    <submittedName>
        <fullName evidence="1">S-adenosyl-L-methionine-dependent methyltransferase</fullName>
    </submittedName>
</protein>
<keyword evidence="1" id="KW-0808">Transferase</keyword>
<evidence type="ECO:0000313" key="1">
    <source>
        <dbReference type="EMBL" id="KAI0068108.1"/>
    </source>
</evidence>
<keyword evidence="1" id="KW-0489">Methyltransferase</keyword>
<dbReference type="EMBL" id="MU277188">
    <property type="protein sequence ID" value="KAI0068108.1"/>
    <property type="molecule type" value="Genomic_DNA"/>
</dbReference>
<name>A0ACB8TI82_9AGAM</name>
<evidence type="ECO:0000313" key="2">
    <source>
        <dbReference type="Proteomes" id="UP000814140"/>
    </source>
</evidence>
<accession>A0ACB8TI82</accession>
<proteinExistence type="predicted"/>
<gene>
    <name evidence="1" type="ORF">BV25DRAFT_1911131</name>
</gene>
<keyword evidence="2" id="KW-1185">Reference proteome</keyword>
<organism evidence="1 2">
    <name type="scientific">Artomyces pyxidatus</name>
    <dbReference type="NCBI Taxonomy" id="48021"/>
    <lineage>
        <taxon>Eukaryota</taxon>
        <taxon>Fungi</taxon>
        <taxon>Dikarya</taxon>
        <taxon>Basidiomycota</taxon>
        <taxon>Agaricomycotina</taxon>
        <taxon>Agaricomycetes</taxon>
        <taxon>Russulales</taxon>
        <taxon>Auriscalpiaceae</taxon>
        <taxon>Artomyces</taxon>
    </lineage>
</organism>
<dbReference type="Proteomes" id="UP000814140">
    <property type="component" value="Unassembled WGS sequence"/>
</dbReference>
<comment type="caution">
    <text evidence="1">The sequence shown here is derived from an EMBL/GenBank/DDBJ whole genome shotgun (WGS) entry which is preliminary data.</text>
</comment>